<sequence length="184" mass="19609">MRTLVCVLALCCLAPPVEARDDSSFRADYRSEAGGSIEIGLIGFSDLVRSKATSLGEAELARLSGYLRDDLERALIDANWHGVAARETVLTVTILDVVPNRPTMQQIQDMAGAHYTSHADGGAALSAVLRDADGTLIATFNYVWFNPDSGAGDGYGVWTDTRQAFDQFAGALANSLGVAPMPRS</sequence>
<protein>
    <submittedName>
        <fullName evidence="2">Uncharacterized protein DUF3313</fullName>
    </submittedName>
</protein>
<dbReference type="Proteomes" id="UP000273675">
    <property type="component" value="Unassembled WGS sequence"/>
</dbReference>
<dbReference type="OrthoDB" id="7191640at2"/>
<evidence type="ECO:0000313" key="3">
    <source>
        <dbReference type="Proteomes" id="UP000273675"/>
    </source>
</evidence>
<keyword evidence="1" id="KW-0732">Signal</keyword>
<dbReference type="AlphaFoldDB" id="A0A495DQ20"/>
<feature type="chain" id="PRO_5019843827" evidence="1">
    <location>
        <begin position="20"/>
        <end position="184"/>
    </location>
</feature>
<proteinExistence type="predicted"/>
<reference evidence="2 3" key="1">
    <citation type="submission" date="2018-10" db="EMBL/GenBank/DDBJ databases">
        <title>Genomic Encyclopedia of Type Strains, Phase IV (KMG-IV): sequencing the most valuable type-strain genomes for metagenomic binning, comparative biology and taxonomic classification.</title>
        <authorList>
            <person name="Goeker M."/>
        </authorList>
    </citation>
    <scope>NUCLEOTIDE SEQUENCE [LARGE SCALE GENOMIC DNA]</scope>
    <source>
        <strain evidence="2 3">DSM 4734</strain>
    </source>
</reference>
<organism evidence="2 3">
    <name type="scientific">Maricaulis maris</name>
    <dbReference type="NCBI Taxonomy" id="74318"/>
    <lineage>
        <taxon>Bacteria</taxon>
        <taxon>Pseudomonadati</taxon>
        <taxon>Pseudomonadota</taxon>
        <taxon>Alphaproteobacteria</taxon>
        <taxon>Maricaulales</taxon>
        <taxon>Maricaulaceae</taxon>
        <taxon>Maricaulis</taxon>
    </lineage>
</organism>
<gene>
    <name evidence="2" type="ORF">C7435_0533</name>
</gene>
<comment type="caution">
    <text evidence="2">The sequence shown here is derived from an EMBL/GenBank/DDBJ whole genome shotgun (WGS) entry which is preliminary data.</text>
</comment>
<name>A0A495DQ20_9PROT</name>
<dbReference type="RefSeq" id="WP_147422610.1">
    <property type="nucleotide sequence ID" value="NZ_RBIM01000001.1"/>
</dbReference>
<evidence type="ECO:0000256" key="1">
    <source>
        <dbReference type="SAM" id="SignalP"/>
    </source>
</evidence>
<accession>A0A495DQ20</accession>
<feature type="signal peptide" evidence="1">
    <location>
        <begin position="1"/>
        <end position="19"/>
    </location>
</feature>
<dbReference type="EMBL" id="RBIM01000001">
    <property type="protein sequence ID" value="RKR04089.1"/>
    <property type="molecule type" value="Genomic_DNA"/>
</dbReference>
<evidence type="ECO:0000313" key="2">
    <source>
        <dbReference type="EMBL" id="RKR04089.1"/>
    </source>
</evidence>